<evidence type="ECO:0000313" key="5">
    <source>
        <dbReference type="Proteomes" id="UP000236333"/>
    </source>
</evidence>
<organism evidence="4 5">
    <name type="scientific">Tetrabaena socialis</name>
    <dbReference type="NCBI Taxonomy" id="47790"/>
    <lineage>
        <taxon>Eukaryota</taxon>
        <taxon>Viridiplantae</taxon>
        <taxon>Chlorophyta</taxon>
        <taxon>core chlorophytes</taxon>
        <taxon>Chlorophyceae</taxon>
        <taxon>CS clade</taxon>
        <taxon>Chlamydomonadales</taxon>
        <taxon>Tetrabaenaceae</taxon>
        <taxon>Tetrabaena</taxon>
    </lineage>
</organism>
<feature type="region of interest" description="Disordered" evidence="2">
    <location>
        <begin position="426"/>
        <end position="457"/>
    </location>
</feature>
<dbReference type="PANTHER" id="PTHR16052">
    <property type="entry name" value="TBCC DOMAIN-CONTAINING PROTEIN 1"/>
    <property type="match status" value="1"/>
</dbReference>
<evidence type="ECO:0000313" key="4">
    <source>
        <dbReference type="EMBL" id="PNH12003.1"/>
    </source>
</evidence>
<evidence type="ECO:0000256" key="1">
    <source>
        <dbReference type="ARBA" id="ARBA00008848"/>
    </source>
</evidence>
<feature type="compositionally biased region" description="Gly residues" evidence="2">
    <location>
        <begin position="69"/>
        <end position="80"/>
    </location>
</feature>
<dbReference type="OrthoDB" id="427777at2759"/>
<dbReference type="PROSITE" id="PS51329">
    <property type="entry name" value="C_CAP_COFACTOR_C"/>
    <property type="match status" value="1"/>
</dbReference>
<dbReference type="EMBL" id="PGGS01000017">
    <property type="protein sequence ID" value="PNH12003.1"/>
    <property type="molecule type" value="Genomic_DNA"/>
</dbReference>
<gene>
    <name evidence="4" type="ORF">TSOC_001128</name>
</gene>
<feature type="region of interest" description="Disordered" evidence="2">
    <location>
        <begin position="322"/>
        <end position="341"/>
    </location>
</feature>
<dbReference type="PANTHER" id="PTHR16052:SF0">
    <property type="entry name" value="TBCC DOMAIN-CONTAINING PROTEIN 1"/>
    <property type="match status" value="1"/>
</dbReference>
<accession>A0A2J8AHK9</accession>
<reference evidence="4 5" key="1">
    <citation type="journal article" date="2017" name="Mol. Biol. Evol.">
        <title>The 4-celled Tetrabaena socialis nuclear genome reveals the essential components for genetic control of cell number at the origin of multicellularity in the volvocine lineage.</title>
        <authorList>
            <person name="Featherston J."/>
            <person name="Arakaki Y."/>
            <person name="Hanschen E.R."/>
            <person name="Ferris P.J."/>
            <person name="Michod R.E."/>
            <person name="Olson B.J.S.C."/>
            <person name="Nozaki H."/>
            <person name="Durand P.M."/>
        </authorList>
    </citation>
    <scope>NUCLEOTIDE SEQUENCE [LARGE SCALE GENOMIC DNA]</scope>
    <source>
        <strain evidence="4 5">NIES-571</strain>
    </source>
</reference>
<protein>
    <submittedName>
        <fullName evidence="4">TBCC domain-containing protein 1</fullName>
    </submittedName>
</protein>
<evidence type="ECO:0000256" key="2">
    <source>
        <dbReference type="SAM" id="MobiDB-lite"/>
    </source>
</evidence>
<sequence length="457" mass="46693">MQPRREVWEYGALPLQALCPQLDGVQALLSFHGKLFARSKAGQNGQRTVVAADLALVLELTPNQASAEAGGGREGPGGRPGQCVKQGQEQGGQEHRLGSVNRSAAWGAMPLMAAAPPRAEVLTEVLAALSYGNSTTPLPAAAAAAAADGAAGTAGAPPAPPPLGAEHVHLHELSLFLLAQLFSKEAQRADAIEYWPDPGSSGFGMGGAGGMGGFAAAIVSGCSDCTIVVGAVGRLLRVERCDKVQVIAATNRLLVSACHECAFNVGCPRPPLLIGDNRFLRLGPYNTRYERQAAHAREVGLRCDLPNRFDQPLVLVGKDRSKGLAGSSAPNSPRLGMGSSSGSAAAAATKACYSLQPPEEMLPFVVPFVGSGGALAGLTKEKERELNDAIQGYFKEWLVGSNLLRQIYDLSTLEKEEMAAAGAGASVGLSPGSSGGGAPPPAGAAAAGAAAEPRGGV</sequence>
<feature type="region of interest" description="Disordered" evidence="2">
    <location>
        <begin position="65"/>
        <end position="96"/>
    </location>
</feature>
<feature type="domain" description="C-CAP/cofactor C-like" evidence="3">
    <location>
        <begin position="157"/>
        <end position="301"/>
    </location>
</feature>
<dbReference type="InterPro" id="IPR016098">
    <property type="entry name" value="CAP/MinC_C"/>
</dbReference>
<comment type="caution">
    <text evidence="4">The sequence shown here is derived from an EMBL/GenBank/DDBJ whole genome shotgun (WGS) entry which is preliminary data.</text>
</comment>
<dbReference type="InterPro" id="IPR039589">
    <property type="entry name" value="TBCC1"/>
</dbReference>
<keyword evidence="5" id="KW-1185">Reference proteome</keyword>
<evidence type="ECO:0000259" key="3">
    <source>
        <dbReference type="PROSITE" id="PS51329"/>
    </source>
</evidence>
<name>A0A2J8AHK9_9CHLO</name>
<proteinExistence type="inferred from homology"/>
<dbReference type="Proteomes" id="UP000236333">
    <property type="component" value="Unassembled WGS sequence"/>
</dbReference>
<dbReference type="InterPro" id="IPR012945">
    <property type="entry name" value="Tubulin-bd_cofactor_C_dom"/>
</dbReference>
<dbReference type="InterPro" id="IPR017901">
    <property type="entry name" value="C-CAP_CF_C-like"/>
</dbReference>
<comment type="similarity">
    <text evidence="1">Belongs to the TBCC family.</text>
</comment>
<dbReference type="Gene3D" id="2.160.20.70">
    <property type="match status" value="1"/>
</dbReference>
<dbReference type="AlphaFoldDB" id="A0A2J8AHK9"/>
<dbReference type="Pfam" id="PF07986">
    <property type="entry name" value="TBCC"/>
    <property type="match status" value="1"/>
</dbReference>